<sequence length="167" mass="18662">MNTLRPHIKCVVAYSKNRVIGRDNTLPWRLPSDLAHFKKVTMGQPIIMGRKTWESLGRPLPGRRNIVVSRNASYEAPGAEVFSSVQQAVQACHNEPSVCIIGGAQIFNDALPFIDEIIATEIMAEIDGDVFFPELSASEWRETNRLPRVEENGYAYEIATYQSVKAA</sequence>
<dbReference type="InterPro" id="IPR017925">
    <property type="entry name" value="DHFR_CS"/>
</dbReference>
<protein>
    <recommendedName>
        <fullName evidence="3 8">Dihydrofolate reductase</fullName>
        <ecNumber evidence="3 8">1.5.1.3</ecNumber>
    </recommendedName>
</protein>
<keyword evidence="4 8" id="KW-0554">One-carbon metabolism</keyword>
<gene>
    <name evidence="11" type="ORF">CJO09_14485</name>
    <name evidence="12" type="ORF">CJP73_14250</name>
</gene>
<dbReference type="EMBL" id="NQYH01000016">
    <property type="protein sequence ID" value="RIY39452.1"/>
    <property type="molecule type" value="Genomic_DNA"/>
</dbReference>
<keyword evidence="5 8" id="KW-0521">NADP</keyword>
<comment type="caution">
    <text evidence="12">The sequence shown here is derived from an EMBL/GenBank/DDBJ whole genome shotgun (WGS) entry which is preliminary data.</text>
</comment>
<dbReference type="PRINTS" id="PR00070">
    <property type="entry name" value="DHFR"/>
</dbReference>
<dbReference type="GO" id="GO:0046654">
    <property type="term" value="P:tetrahydrofolate biosynthetic process"/>
    <property type="evidence" value="ECO:0007669"/>
    <property type="project" value="UniProtKB-UniPathway"/>
</dbReference>
<keyword evidence="14" id="KW-1185">Reference proteome</keyword>
<dbReference type="GO" id="GO:0046452">
    <property type="term" value="P:dihydrofolate metabolic process"/>
    <property type="evidence" value="ECO:0007669"/>
    <property type="project" value="TreeGrafter"/>
</dbReference>
<evidence type="ECO:0000256" key="5">
    <source>
        <dbReference type="ARBA" id="ARBA00022857"/>
    </source>
</evidence>
<evidence type="ECO:0000256" key="6">
    <source>
        <dbReference type="ARBA" id="ARBA00023002"/>
    </source>
</evidence>
<proteinExistence type="inferred from homology"/>
<dbReference type="GO" id="GO:0005829">
    <property type="term" value="C:cytosol"/>
    <property type="evidence" value="ECO:0007669"/>
    <property type="project" value="TreeGrafter"/>
</dbReference>
<dbReference type="AlphaFoldDB" id="A0A3A1YMR4"/>
<evidence type="ECO:0000256" key="4">
    <source>
        <dbReference type="ARBA" id="ARBA00022563"/>
    </source>
</evidence>
<dbReference type="GO" id="GO:0046655">
    <property type="term" value="P:folic acid metabolic process"/>
    <property type="evidence" value="ECO:0007669"/>
    <property type="project" value="TreeGrafter"/>
</dbReference>
<accession>A0A3A1YMR4</accession>
<evidence type="ECO:0000256" key="8">
    <source>
        <dbReference type="PIRNR" id="PIRNR000194"/>
    </source>
</evidence>
<dbReference type="Proteomes" id="UP000266483">
    <property type="component" value="Unassembled WGS sequence"/>
</dbReference>
<evidence type="ECO:0000256" key="9">
    <source>
        <dbReference type="RuleBase" id="RU004474"/>
    </source>
</evidence>
<evidence type="ECO:0000256" key="2">
    <source>
        <dbReference type="ARBA" id="ARBA00009539"/>
    </source>
</evidence>
<dbReference type="UniPathway" id="UPA00077">
    <property type="reaction ID" value="UER00158"/>
</dbReference>
<feature type="domain" description="DHFR" evidence="10">
    <location>
        <begin position="7"/>
        <end position="163"/>
    </location>
</feature>
<dbReference type="GO" id="GO:0006730">
    <property type="term" value="P:one-carbon metabolic process"/>
    <property type="evidence" value="ECO:0007669"/>
    <property type="project" value="UniProtKB-KW"/>
</dbReference>
<evidence type="ECO:0000256" key="3">
    <source>
        <dbReference type="ARBA" id="ARBA00012856"/>
    </source>
</evidence>
<evidence type="ECO:0000313" key="11">
    <source>
        <dbReference type="EMBL" id="RII81852.1"/>
    </source>
</evidence>
<dbReference type="Proteomes" id="UP000266206">
    <property type="component" value="Unassembled WGS sequence"/>
</dbReference>
<comment type="catalytic activity">
    <reaction evidence="8">
        <text>(6S)-5,6,7,8-tetrahydrofolate + NADP(+) = 7,8-dihydrofolate + NADPH + H(+)</text>
        <dbReference type="Rhea" id="RHEA:15009"/>
        <dbReference type="ChEBI" id="CHEBI:15378"/>
        <dbReference type="ChEBI" id="CHEBI:57451"/>
        <dbReference type="ChEBI" id="CHEBI:57453"/>
        <dbReference type="ChEBI" id="CHEBI:57783"/>
        <dbReference type="ChEBI" id="CHEBI:58349"/>
        <dbReference type="EC" id="1.5.1.3"/>
    </reaction>
</comment>
<dbReference type="Pfam" id="PF00186">
    <property type="entry name" value="DHFR_1"/>
    <property type="match status" value="1"/>
</dbReference>
<dbReference type="InterPro" id="IPR001796">
    <property type="entry name" value="DHFR_dom"/>
</dbReference>
<dbReference type="PIRSF" id="PIRSF000194">
    <property type="entry name" value="DHFR"/>
    <property type="match status" value="1"/>
</dbReference>
<dbReference type="PROSITE" id="PS00075">
    <property type="entry name" value="DHFR_1"/>
    <property type="match status" value="1"/>
</dbReference>
<dbReference type="FunFam" id="3.40.430.10:FF:000001">
    <property type="entry name" value="Dihydrofolate reductase"/>
    <property type="match status" value="1"/>
</dbReference>
<dbReference type="SUPFAM" id="SSF53597">
    <property type="entry name" value="Dihydrofolate reductase-like"/>
    <property type="match status" value="1"/>
</dbReference>
<comment type="pathway">
    <text evidence="1 8">Cofactor biosynthesis; tetrahydrofolate biosynthesis; 5,6,7,8-tetrahydrofolate from 7,8-dihydrofolate: step 1/1.</text>
</comment>
<evidence type="ECO:0000313" key="13">
    <source>
        <dbReference type="Proteomes" id="UP000266206"/>
    </source>
</evidence>
<dbReference type="OrthoDB" id="9804315at2"/>
<dbReference type="InterPro" id="IPR012259">
    <property type="entry name" value="DHFR"/>
</dbReference>
<dbReference type="GO" id="GO:0070401">
    <property type="term" value="F:NADP+ binding"/>
    <property type="evidence" value="ECO:0007669"/>
    <property type="project" value="UniProtKB-ARBA"/>
</dbReference>
<comment type="function">
    <text evidence="7 8">Key enzyme in folate metabolism. Catalyzes an essential reaction for de novo glycine and purine synthesis, and for DNA precursor synthesis.</text>
</comment>
<dbReference type="PANTHER" id="PTHR48069:SF3">
    <property type="entry name" value="DIHYDROFOLATE REDUCTASE"/>
    <property type="match status" value="1"/>
</dbReference>
<name>A0A3A1YMR4_9BURK</name>
<evidence type="ECO:0000259" key="10">
    <source>
        <dbReference type="PROSITE" id="PS51330"/>
    </source>
</evidence>
<keyword evidence="6 8" id="KW-0560">Oxidoreductase</keyword>
<dbReference type="PROSITE" id="PS51330">
    <property type="entry name" value="DHFR_2"/>
    <property type="match status" value="1"/>
</dbReference>
<dbReference type="InterPro" id="IPR024072">
    <property type="entry name" value="DHFR-like_dom_sf"/>
</dbReference>
<evidence type="ECO:0000256" key="7">
    <source>
        <dbReference type="ARBA" id="ARBA00025067"/>
    </source>
</evidence>
<dbReference type="RefSeq" id="WP_119443055.1">
    <property type="nucleotide sequence ID" value="NZ_CP170494.1"/>
</dbReference>
<dbReference type="CDD" id="cd00209">
    <property type="entry name" value="DHFR"/>
    <property type="match status" value="1"/>
</dbReference>
<evidence type="ECO:0000313" key="14">
    <source>
        <dbReference type="Proteomes" id="UP000266483"/>
    </source>
</evidence>
<evidence type="ECO:0000256" key="1">
    <source>
        <dbReference type="ARBA" id="ARBA00004903"/>
    </source>
</evidence>
<reference evidence="13 14" key="1">
    <citation type="submission" date="2017-08" db="EMBL/GenBank/DDBJ databases">
        <title>Pusillimonas indicus sp. nov., a member of the family Alcaligenaceae isolated from surface seawater.</title>
        <authorList>
            <person name="Li J."/>
        </authorList>
    </citation>
    <scope>NUCLEOTIDE SEQUENCE [LARGE SCALE GENOMIC DNA]</scope>
    <source>
        <strain evidence="11 14">17-4A</strain>
        <strain evidence="12 13">L52-1-41</strain>
    </source>
</reference>
<evidence type="ECO:0000313" key="12">
    <source>
        <dbReference type="EMBL" id="RIY39452.1"/>
    </source>
</evidence>
<organism evidence="12 13">
    <name type="scientific">Neopusillimonas maritima</name>
    <dbReference type="NCBI Taxonomy" id="2026239"/>
    <lineage>
        <taxon>Bacteria</taxon>
        <taxon>Pseudomonadati</taxon>
        <taxon>Pseudomonadota</taxon>
        <taxon>Betaproteobacteria</taxon>
        <taxon>Burkholderiales</taxon>
        <taxon>Alcaligenaceae</taxon>
        <taxon>Neopusillimonas</taxon>
    </lineage>
</organism>
<dbReference type="EMBL" id="NQOU01000008">
    <property type="protein sequence ID" value="RII81852.1"/>
    <property type="molecule type" value="Genomic_DNA"/>
</dbReference>
<dbReference type="PANTHER" id="PTHR48069">
    <property type="entry name" value="DIHYDROFOLATE REDUCTASE"/>
    <property type="match status" value="1"/>
</dbReference>
<comment type="similarity">
    <text evidence="2 8 9">Belongs to the dihydrofolate reductase family.</text>
</comment>
<dbReference type="EC" id="1.5.1.3" evidence="3 8"/>
<dbReference type="Gene3D" id="3.40.430.10">
    <property type="entry name" value="Dihydrofolate Reductase, subunit A"/>
    <property type="match status" value="1"/>
</dbReference>
<dbReference type="GO" id="GO:0004146">
    <property type="term" value="F:dihydrofolate reductase activity"/>
    <property type="evidence" value="ECO:0007669"/>
    <property type="project" value="UniProtKB-EC"/>
</dbReference>